<dbReference type="GO" id="GO:0050308">
    <property type="term" value="F:sugar-phosphatase activity"/>
    <property type="evidence" value="ECO:0007669"/>
    <property type="project" value="TreeGrafter"/>
</dbReference>
<gene>
    <name evidence="1" type="ORF">C4S77_03905</name>
</gene>
<dbReference type="PANTHER" id="PTHR43481:SF4">
    <property type="entry name" value="GLYCEROL-1-PHOSPHATE PHOSPHOHYDROLASE 1-RELATED"/>
    <property type="match status" value="1"/>
</dbReference>
<dbReference type="Proteomes" id="UP000238042">
    <property type="component" value="Unassembled WGS sequence"/>
</dbReference>
<dbReference type="InterPro" id="IPR023214">
    <property type="entry name" value="HAD_sf"/>
</dbReference>
<dbReference type="AlphaFoldDB" id="A0A2S8AEZ6"/>
<organism evidence="1 2">
    <name type="scientific">Apibacter adventoris</name>
    <dbReference type="NCBI Taxonomy" id="1679466"/>
    <lineage>
        <taxon>Bacteria</taxon>
        <taxon>Pseudomonadati</taxon>
        <taxon>Bacteroidota</taxon>
        <taxon>Flavobacteriia</taxon>
        <taxon>Flavobacteriales</taxon>
        <taxon>Weeksellaceae</taxon>
        <taxon>Apibacter</taxon>
    </lineage>
</organism>
<sequence length="216" mass="24498">MENIKAFLLDMDGVVTNTESQYEAFWDRLKDKYGLKMDDFKHRVKGKRLKDIVSEFFSFLPIEKQKNVANDIRTYELEEMVYTPINGVLEFVKSLKKSKYKTALVTGSLRIRAQKAMKDIGLTDYFDILITADDVTKGKPDPECFRMGAEKLGVLPSECIVFEDAFNGIESAKLAGVEKIVGIMTNYSKEELTKVATIAIPDFDGLTIEDVLLKIK</sequence>
<protein>
    <submittedName>
        <fullName evidence="1">HAD family phosphatase</fullName>
    </submittedName>
</protein>
<reference evidence="1 2" key="1">
    <citation type="submission" date="2018-02" db="EMBL/GenBank/DDBJ databases">
        <title>Genome sequences of Apibacter spp., gut symbionts of Asian honey bees.</title>
        <authorList>
            <person name="Kwong W.K."/>
            <person name="Steele M.I."/>
            <person name="Moran N.A."/>
        </authorList>
    </citation>
    <scope>NUCLEOTIDE SEQUENCE [LARGE SCALE GENOMIC DNA]</scope>
    <source>
        <strain evidence="2">wkB301</strain>
    </source>
</reference>
<dbReference type="Gene3D" id="3.40.50.1000">
    <property type="entry name" value="HAD superfamily/HAD-like"/>
    <property type="match status" value="1"/>
</dbReference>
<dbReference type="SFLD" id="SFLDS00003">
    <property type="entry name" value="Haloacid_Dehalogenase"/>
    <property type="match status" value="1"/>
</dbReference>
<dbReference type="InterPro" id="IPR023198">
    <property type="entry name" value="PGP-like_dom2"/>
</dbReference>
<dbReference type="InterPro" id="IPR006439">
    <property type="entry name" value="HAD-SF_hydro_IA"/>
</dbReference>
<name>A0A2S8AEZ6_9FLAO</name>
<dbReference type="InterPro" id="IPR051806">
    <property type="entry name" value="HAD-like_SPP"/>
</dbReference>
<keyword evidence="2" id="KW-1185">Reference proteome</keyword>
<dbReference type="PANTHER" id="PTHR43481">
    <property type="entry name" value="FRUCTOSE-1-PHOSPHATE PHOSPHATASE"/>
    <property type="match status" value="1"/>
</dbReference>
<dbReference type="EMBL" id="PSZM01000025">
    <property type="protein sequence ID" value="PQL94108.1"/>
    <property type="molecule type" value="Genomic_DNA"/>
</dbReference>
<dbReference type="PRINTS" id="PR00413">
    <property type="entry name" value="HADHALOGNASE"/>
</dbReference>
<dbReference type="OrthoDB" id="9797743at2"/>
<dbReference type="SFLD" id="SFLDG01129">
    <property type="entry name" value="C1.5:_HAD__Beta-PGM__Phosphata"/>
    <property type="match status" value="1"/>
</dbReference>
<dbReference type="RefSeq" id="WP_105246210.1">
    <property type="nucleotide sequence ID" value="NZ_PSZM01000025.1"/>
</dbReference>
<comment type="caution">
    <text evidence="1">The sequence shown here is derived from an EMBL/GenBank/DDBJ whole genome shotgun (WGS) entry which is preliminary data.</text>
</comment>
<accession>A0A2S8AEZ6</accession>
<evidence type="ECO:0000313" key="1">
    <source>
        <dbReference type="EMBL" id="PQL94108.1"/>
    </source>
</evidence>
<evidence type="ECO:0000313" key="2">
    <source>
        <dbReference type="Proteomes" id="UP000238042"/>
    </source>
</evidence>
<dbReference type="Pfam" id="PF00702">
    <property type="entry name" value="Hydrolase"/>
    <property type="match status" value="1"/>
</dbReference>
<dbReference type="Gene3D" id="1.10.150.240">
    <property type="entry name" value="Putative phosphatase, domain 2"/>
    <property type="match status" value="1"/>
</dbReference>
<dbReference type="InterPro" id="IPR036412">
    <property type="entry name" value="HAD-like_sf"/>
</dbReference>
<dbReference type="SUPFAM" id="SSF56784">
    <property type="entry name" value="HAD-like"/>
    <property type="match status" value="1"/>
</dbReference>
<proteinExistence type="predicted"/>
<dbReference type="SFLD" id="SFLDG01135">
    <property type="entry name" value="C1.5.6:_HAD__Beta-PGM__Phospha"/>
    <property type="match status" value="1"/>
</dbReference>
<dbReference type="NCBIfam" id="TIGR01509">
    <property type="entry name" value="HAD-SF-IA-v3"/>
    <property type="match status" value="1"/>
</dbReference>